<evidence type="ECO:0000313" key="2">
    <source>
        <dbReference type="EMBL" id="KKW09476.1"/>
    </source>
</evidence>
<dbReference type="AlphaFoldDB" id="A0A0G1VSM9"/>
<dbReference type="Gene3D" id="1.10.260.40">
    <property type="entry name" value="lambda repressor-like DNA-binding domains"/>
    <property type="match status" value="1"/>
</dbReference>
<sequence>MKTFKQFEKELLKDPANRKAYDDLEFEFSLIKSIIVARAKQGLTQRDLAKRVGIAQSVLARFEAGRANPTLAFFKKVVNGLGLKMAIF</sequence>
<dbReference type="EMBL" id="LCPZ01000001">
    <property type="protein sequence ID" value="KKW09476.1"/>
    <property type="molecule type" value="Genomic_DNA"/>
</dbReference>
<protein>
    <submittedName>
        <fullName evidence="2">Helix-turn-helix domain protein</fullName>
    </submittedName>
</protein>
<dbReference type="Pfam" id="PF01381">
    <property type="entry name" value="HTH_3"/>
    <property type="match status" value="1"/>
</dbReference>
<dbReference type="SUPFAM" id="SSF47413">
    <property type="entry name" value="lambda repressor-like DNA-binding domains"/>
    <property type="match status" value="1"/>
</dbReference>
<comment type="caution">
    <text evidence="2">The sequence shown here is derived from an EMBL/GenBank/DDBJ whole genome shotgun (WGS) entry which is preliminary data.</text>
</comment>
<dbReference type="SMART" id="SM00530">
    <property type="entry name" value="HTH_XRE"/>
    <property type="match status" value="1"/>
</dbReference>
<dbReference type="InterPro" id="IPR010982">
    <property type="entry name" value="Lambda_DNA-bd_dom_sf"/>
</dbReference>
<gene>
    <name evidence="2" type="ORF">UY44_C0001G0041</name>
</gene>
<feature type="domain" description="HTH cro/C1-type" evidence="1">
    <location>
        <begin position="34"/>
        <end position="88"/>
    </location>
</feature>
<accession>A0A0G1VSM9</accession>
<dbReference type="InterPro" id="IPR001387">
    <property type="entry name" value="Cro/C1-type_HTH"/>
</dbReference>
<dbReference type="CDD" id="cd00093">
    <property type="entry name" value="HTH_XRE"/>
    <property type="match status" value="1"/>
</dbReference>
<reference evidence="2 3" key="1">
    <citation type="journal article" date="2015" name="Nature">
        <title>rRNA introns, odd ribosomes, and small enigmatic genomes across a large radiation of phyla.</title>
        <authorList>
            <person name="Brown C.T."/>
            <person name="Hug L.A."/>
            <person name="Thomas B.C."/>
            <person name="Sharon I."/>
            <person name="Castelle C.J."/>
            <person name="Singh A."/>
            <person name="Wilkins M.J."/>
            <person name="Williams K.H."/>
            <person name="Banfield J.F."/>
        </authorList>
    </citation>
    <scope>NUCLEOTIDE SEQUENCE [LARGE SCALE GENOMIC DNA]</scope>
</reference>
<dbReference type="GO" id="GO:0003677">
    <property type="term" value="F:DNA binding"/>
    <property type="evidence" value="ECO:0007669"/>
    <property type="project" value="InterPro"/>
</dbReference>
<dbReference type="Proteomes" id="UP000033965">
    <property type="component" value="Unassembled WGS sequence"/>
</dbReference>
<proteinExistence type="predicted"/>
<organism evidence="2 3">
    <name type="scientific">Candidatus Kaiserbacteria bacterium GW2011_GWA2_49_19</name>
    <dbReference type="NCBI Taxonomy" id="1618669"/>
    <lineage>
        <taxon>Bacteria</taxon>
        <taxon>Candidatus Kaiseribacteriota</taxon>
    </lineage>
</organism>
<evidence type="ECO:0000313" key="3">
    <source>
        <dbReference type="Proteomes" id="UP000033965"/>
    </source>
</evidence>
<name>A0A0G1VSM9_9BACT</name>
<evidence type="ECO:0000259" key="1">
    <source>
        <dbReference type="PROSITE" id="PS50943"/>
    </source>
</evidence>
<dbReference type="PROSITE" id="PS50943">
    <property type="entry name" value="HTH_CROC1"/>
    <property type="match status" value="1"/>
</dbReference>